<evidence type="ECO:0000313" key="2">
    <source>
        <dbReference type="EMBL" id="KUG05236.1"/>
    </source>
</evidence>
<reference evidence="2" key="1">
    <citation type="journal article" date="2015" name="Proc. Natl. Acad. Sci. U.S.A.">
        <title>Networks of energetic and metabolic interactions define dynamics in microbial communities.</title>
        <authorList>
            <person name="Embree M."/>
            <person name="Liu J.K."/>
            <person name="Al-Bassam M.M."/>
            <person name="Zengler K."/>
        </authorList>
    </citation>
    <scope>NUCLEOTIDE SEQUENCE</scope>
</reference>
<protein>
    <submittedName>
        <fullName evidence="2">Ygjd/kae1/qri7 family, required for threonylcarbamoyladenosine (T(6)a) formation in trna</fullName>
    </submittedName>
</protein>
<dbReference type="GO" id="GO:0004519">
    <property type="term" value="F:endonuclease activity"/>
    <property type="evidence" value="ECO:0007669"/>
    <property type="project" value="InterPro"/>
</dbReference>
<organism evidence="2">
    <name type="scientific">hydrocarbon metagenome</name>
    <dbReference type="NCBI Taxonomy" id="938273"/>
    <lineage>
        <taxon>unclassified sequences</taxon>
        <taxon>metagenomes</taxon>
        <taxon>ecological metagenomes</taxon>
    </lineage>
</organism>
<dbReference type="CDD" id="cd00085">
    <property type="entry name" value="HNHc"/>
    <property type="match status" value="1"/>
</dbReference>
<comment type="caution">
    <text evidence="2">The sequence shown here is derived from an EMBL/GenBank/DDBJ whole genome shotgun (WGS) entry which is preliminary data.</text>
</comment>
<dbReference type="Pfam" id="PF14239">
    <property type="entry name" value="RRXRR"/>
    <property type="match status" value="1"/>
</dbReference>
<dbReference type="InterPro" id="IPR003615">
    <property type="entry name" value="HNH_nuc"/>
</dbReference>
<dbReference type="Pfam" id="PF01844">
    <property type="entry name" value="HNH"/>
    <property type="match status" value="1"/>
</dbReference>
<dbReference type="InterPro" id="IPR047693">
    <property type="entry name" value="RNA-guided_IscB-like"/>
</dbReference>
<gene>
    <name evidence="2" type="ORF">ASZ90_017309</name>
</gene>
<dbReference type="InterPro" id="IPR025938">
    <property type="entry name" value="RRXRR_dom"/>
</dbReference>
<dbReference type="AlphaFoldDB" id="A0A0W8E9C9"/>
<dbReference type="GO" id="GO:0003676">
    <property type="term" value="F:nucleic acid binding"/>
    <property type="evidence" value="ECO:0007669"/>
    <property type="project" value="InterPro"/>
</dbReference>
<evidence type="ECO:0000259" key="1">
    <source>
        <dbReference type="SMART" id="SM00507"/>
    </source>
</evidence>
<dbReference type="EMBL" id="LNQE01001822">
    <property type="protein sequence ID" value="KUG05236.1"/>
    <property type="molecule type" value="Genomic_DNA"/>
</dbReference>
<feature type="domain" description="HNH nuclease" evidence="1">
    <location>
        <begin position="181"/>
        <end position="232"/>
    </location>
</feature>
<dbReference type="NCBIfam" id="NF040563">
    <property type="entry name" value="guided_IscB"/>
    <property type="match status" value="1"/>
</dbReference>
<dbReference type="GO" id="GO:0008270">
    <property type="term" value="F:zinc ion binding"/>
    <property type="evidence" value="ECO:0007669"/>
    <property type="project" value="InterPro"/>
</dbReference>
<name>A0A0W8E9C9_9ZZZZ</name>
<accession>A0A0W8E9C9</accession>
<dbReference type="SMART" id="SM00507">
    <property type="entry name" value="HNHc"/>
    <property type="match status" value="1"/>
</dbReference>
<proteinExistence type="predicted"/>
<dbReference type="InterPro" id="IPR002711">
    <property type="entry name" value="HNH"/>
</dbReference>
<sequence>MRVFVLNMRGKPLMPSSPRKARTLLKTGKARVVKRTPFTIQLNYPTGEAKQAISFGVDAGSKHIGLSATTDKEILFEAEVELRNDIVELLATRRQHRRNRRYRKTRYRKPRFRNRNKPKGWLAPSIQNKIELHLKAVSMAYKILPITHTIIEVASFDIQKIKNPDISGKEYQEGDQLGFWNIREYVLWRDGHKCHGRKGCKNKILNVHHIESRKTGGDSPKNLITLCEKCHADYHAGRLKLNLKRGQSFKDAAFMGIMRWTVYNRLKTLYPNVSLTYGYITKNTRIRNGLEKTHTVDARCISGNPLAKPDDVCYYFKQVRKQNRQLHKANTLKGGIRKINKAPKYVHGYQLFDKVLYKNKECFIFGRRSSGYFDLRTLDGVKIHVSANYKKLRLLERAKSIKCERREGNSSPTYAIA</sequence>